<feature type="transmembrane region" description="Helical" evidence="1">
    <location>
        <begin position="20"/>
        <end position="41"/>
    </location>
</feature>
<name>A0A0C1U3X4_9CLOT</name>
<comment type="caution">
    <text evidence="2">The sequence shown here is derived from an EMBL/GenBank/DDBJ whole genome shotgun (WGS) entry which is preliminary data.</text>
</comment>
<evidence type="ECO:0000313" key="3">
    <source>
        <dbReference type="Proteomes" id="UP000031366"/>
    </source>
</evidence>
<accession>A0A0C1U3X4</accession>
<dbReference type="InterPro" id="IPR025699">
    <property type="entry name" value="ABC2_memb-like"/>
</dbReference>
<dbReference type="OrthoDB" id="2917865at2"/>
<dbReference type="Pfam" id="PF13346">
    <property type="entry name" value="ABC2_membrane_5"/>
    <property type="match status" value="1"/>
</dbReference>
<dbReference type="Proteomes" id="UP000031366">
    <property type="component" value="Unassembled WGS sequence"/>
</dbReference>
<sequence length="220" mass="24884">MWNLVIKDFVVQKTNIKFILIYALAGVLFFGTLGEGAYVMIPMMLSYMYLLGGLGQDDKNNSEFLLNSLPVSRESIVYAKYLSVIIFGIIAIILTMGGAFIMYSIGLSKVQGNMKIEHIVGFISALTIFMAINFPLYFKYGYAKLRYLNMGIFMLFLVAPIIIKLINDNINFNNPFILSIKEKILSLSDTQIGIVIICIVLFIYILSLTVSLNIYKKKEF</sequence>
<gene>
    <name evidence="2" type="ORF">U732_1936</name>
</gene>
<feature type="transmembrane region" description="Helical" evidence="1">
    <location>
        <begin position="81"/>
        <end position="106"/>
    </location>
</feature>
<keyword evidence="1" id="KW-0812">Transmembrane</keyword>
<keyword evidence="1" id="KW-0472">Membrane</keyword>
<dbReference type="STRING" id="29341.RSJ17_15840"/>
<feature type="transmembrane region" description="Helical" evidence="1">
    <location>
        <begin position="192"/>
        <end position="215"/>
    </location>
</feature>
<dbReference type="PANTHER" id="PTHR41309:SF2">
    <property type="entry name" value="MEMBRANE PROTEIN"/>
    <property type="match status" value="1"/>
</dbReference>
<keyword evidence="1" id="KW-1133">Transmembrane helix</keyword>
<feature type="transmembrane region" description="Helical" evidence="1">
    <location>
        <begin position="118"/>
        <end position="138"/>
    </location>
</feature>
<dbReference type="PANTHER" id="PTHR41309">
    <property type="entry name" value="MEMBRANE PROTEIN-RELATED"/>
    <property type="match status" value="1"/>
</dbReference>
<feature type="transmembrane region" description="Helical" evidence="1">
    <location>
        <begin position="147"/>
        <end position="166"/>
    </location>
</feature>
<reference evidence="2 3" key="1">
    <citation type="journal article" date="2015" name="Infect. Genet. Evol.">
        <title>Genomic sequences of six botulinum neurotoxin-producing strains representing three clostridial species illustrate the mobility and diversity of botulinum neurotoxin genes.</title>
        <authorList>
            <person name="Smith T.J."/>
            <person name="Hill K.K."/>
            <person name="Xie G."/>
            <person name="Foley B.T."/>
            <person name="Williamson C.H."/>
            <person name="Foster J.T."/>
            <person name="Johnson S.L."/>
            <person name="Chertkov O."/>
            <person name="Teshima H."/>
            <person name="Gibbons H.S."/>
            <person name="Johnsky L.A."/>
            <person name="Karavis M.A."/>
            <person name="Smith L.A."/>
        </authorList>
    </citation>
    <scope>NUCLEOTIDE SEQUENCE [LARGE SCALE GENOMIC DNA]</scope>
    <source>
        <strain evidence="2 3">CDC 2741</strain>
    </source>
</reference>
<dbReference type="RefSeq" id="WP_039633879.1">
    <property type="nucleotide sequence ID" value="NZ_AYSO01000017.1"/>
</dbReference>
<dbReference type="AlphaFoldDB" id="A0A0C1U3X4"/>
<evidence type="ECO:0000256" key="1">
    <source>
        <dbReference type="SAM" id="Phobius"/>
    </source>
</evidence>
<keyword evidence="3" id="KW-1185">Reference proteome</keyword>
<organism evidence="2 3">
    <name type="scientific">Clostridium argentinense CDC 2741</name>
    <dbReference type="NCBI Taxonomy" id="1418104"/>
    <lineage>
        <taxon>Bacteria</taxon>
        <taxon>Bacillati</taxon>
        <taxon>Bacillota</taxon>
        <taxon>Clostridia</taxon>
        <taxon>Eubacteriales</taxon>
        <taxon>Clostridiaceae</taxon>
        <taxon>Clostridium</taxon>
    </lineage>
</organism>
<evidence type="ECO:0000313" key="2">
    <source>
        <dbReference type="EMBL" id="KIE46213.1"/>
    </source>
</evidence>
<protein>
    <submittedName>
        <fullName evidence="2">ABC-2 transporter family protein</fullName>
    </submittedName>
</protein>
<dbReference type="EMBL" id="AYSO01000017">
    <property type="protein sequence ID" value="KIE46213.1"/>
    <property type="molecule type" value="Genomic_DNA"/>
</dbReference>
<proteinExistence type="predicted"/>